<proteinExistence type="predicted"/>
<dbReference type="PANTHER" id="PTHR22948">
    <property type="entry name" value="TUDOR DOMAIN CONTAINING PROTEIN"/>
    <property type="match status" value="1"/>
</dbReference>
<evidence type="ECO:0000313" key="3">
    <source>
        <dbReference type="EMBL" id="JAP02763.1"/>
    </source>
</evidence>
<feature type="compositionally biased region" description="Basic and acidic residues" evidence="1">
    <location>
        <begin position="335"/>
        <end position="344"/>
    </location>
</feature>
<dbReference type="Gene3D" id="2.40.50.90">
    <property type="match status" value="4"/>
</dbReference>
<dbReference type="FunFam" id="2.30.30.140:FF:000018">
    <property type="entry name" value="Serine/threonine-protein kinase 31"/>
    <property type="match status" value="1"/>
</dbReference>
<feature type="region of interest" description="Disordered" evidence="1">
    <location>
        <begin position="190"/>
        <end position="522"/>
    </location>
</feature>
<feature type="compositionally biased region" description="Basic and acidic residues" evidence="1">
    <location>
        <begin position="469"/>
        <end position="480"/>
    </location>
</feature>
<feature type="region of interest" description="Disordered" evidence="1">
    <location>
        <begin position="2115"/>
        <end position="2138"/>
    </location>
</feature>
<feature type="region of interest" description="Disordered" evidence="1">
    <location>
        <begin position="2041"/>
        <end position="2075"/>
    </location>
</feature>
<feature type="domain" description="Tudor" evidence="2">
    <location>
        <begin position="598"/>
        <end position="656"/>
    </location>
</feature>
<feature type="region of interest" description="Disordered" evidence="1">
    <location>
        <begin position="1592"/>
        <end position="1620"/>
    </location>
</feature>
<dbReference type="CDD" id="cd20379">
    <property type="entry name" value="Tudor_dTUD-like"/>
    <property type="match status" value="1"/>
</dbReference>
<dbReference type="PANTHER" id="PTHR22948:SF29">
    <property type="entry name" value="FI02030P-RELATED"/>
    <property type="match status" value="1"/>
</dbReference>
<feature type="compositionally biased region" description="Basic and acidic residues" evidence="1">
    <location>
        <begin position="268"/>
        <end position="299"/>
    </location>
</feature>
<feature type="compositionally biased region" description="Basic and acidic residues" evidence="1">
    <location>
        <begin position="308"/>
        <end position="328"/>
    </location>
</feature>
<dbReference type="InterPro" id="IPR050621">
    <property type="entry name" value="Tudor_domain_containing"/>
</dbReference>
<feature type="compositionally biased region" description="Basic and acidic residues" evidence="1">
    <location>
        <begin position="418"/>
        <end position="457"/>
    </location>
</feature>
<dbReference type="SUPFAM" id="SSF63748">
    <property type="entry name" value="Tudor/PWWP/MBT"/>
    <property type="match status" value="8"/>
</dbReference>
<feature type="compositionally biased region" description="Polar residues" evidence="1">
    <location>
        <begin position="1598"/>
        <end position="1616"/>
    </location>
</feature>
<dbReference type="Gene3D" id="2.30.30.140">
    <property type="match status" value="8"/>
</dbReference>
<feature type="compositionally biased region" description="Basic and acidic residues" evidence="1">
    <location>
        <begin position="355"/>
        <end position="384"/>
    </location>
</feature>
<evidence type="ECO:0000256" key="1">
    <source>
        <dbReference type="SAM" id="MobiDB-lite"/>
    </source>
</evidence>
<feature type="compositionally biased region" description="Polar residues" evidence="1">
    <location>
        <begin position="2045"/>
        <end position="2057"/>
    </location>
</feature>
<dbReference type="Pfam" id="PF00567">
    <property type="entry name" value="TUDOR"/>
    <property type="match status" value="8"/>
</dbReference>
<name>A0A0V0G3Y8_TRIDM</name>
<dbReference type="SMART" id="SM00333">
    <property type="entry name" value="TUDOR"/>
    <property type="match status" value="8"/>
</dbReference>
<feature type="compositionally biased region" description="Basic and acidic residues" evidence="1">
    <location>
        <begin position="220"/>
        <end position="246"/>
    </location>
</feature>
<dbReference type="GO" id="GO:0005737">
    <property type="term" value="C:cytoplasm"/>
    <property type="evidence" value="ECO:0007669"/>
    <property type="project" value="UniProtKB-ARBA"/>
</dbReference>
<feature type="compositionally biased region" description="Basic and acidic residues" evidence="1">
    <location>
        <begin position="487"/>
        <end position="504"/>
    </location>
</feature>
<feature type="compositionally biased region" description="Basic and acidic residues" evidence="1">
    <location>
        <begin position="391"/>
        <end position="402"/>
    </location>
</feature>
<feature type="compositionally biased region" description="Polar residues" evidence="1">
    <location>
        <begin position="2162"/>
        <end position="2181"/>
    </location>
</feature>
<dbReference type="InterPro" id="IPR002999">
    <property type="entry name" value="Tudor"/>
</dbReference>
<feature type="domain" description="Tudor" evidence="2">
    <location>
        <begin position="907"/>
        <end position="963"/>
    </location>
</feature>
<feature type="domain" description="Tudor" evidence="2">
    <location>
        <begin position="1880"/>
        <end position="1936"/>
    </location>
</feature>
<reference evidence="3" key="1">
    <citation type="journal article" date="2018" name="J. Proteomics">
        <title>Exploring the molecular complexity of Triatoma dimidiata sialome.</title>
        <authorList>
            <person name="Santiago P.B."/>
            <person name="de Araujo C.N."/>
            <person name="Charneau S."/>
            <person name="Bastos I.M.D."/>
            <person name="Assumpcao T.C.F."/>
            <person name="Queiroz R.M.L."/>
            <person name="Praca Y.R."/>
            <person name="Cordeiro T.M."/>
            <person name="Garcia C.H.S."/>
            <person name="da Silva I.G."/>
            <person name="Raiol T."/>
            <person name="Motta F.N."/>
            <person name="de Araujo Oliveira J.V."/>
            <person name="de Sousa M.V."/>
            <person name="Ribeiro J.M.C."/>
            <person name="de Santana J.M."/>
        </authorList>
    </citation>
    <scope>NUCLEOTIDE SEQUENCE</scope>
    <source>
        <strain evidence="3">Santander</strain>
        <tissue evidence="3">Salivary glands</tissue>
    </source>
</reference>
<feature type="domain" description="Tudor" evidence="2">
    <location>
        <begin position="1279"/>
        <end position="1335"/>
    </location>
</feature>
<accession>A0A0V0G3Y8</accession>
<feature type="non-terminal residue" evidence="3">
    <location>
        <position position="1"/>
    </location>
</feature>
<sequence>IHILGMIQDSLSAFCPHQERLQSMYQISIGTPIGSLYSIDNMWYRALVIGFNDDTVNVLYVDYGNRDNVRIEQLCHLSRELVTKWRSQAVECCLVGFENATPDASLALEMENRVLGGHFTLKLQYLLGGNRLVVDLIDENGGSVVKMMNDLAKATNSSSTEYNISNLPSPKFPSSNAFGGSLTQSVHVDVDQNRGNTGDGGGAGGGGGERRNRNTGGDYTRFHERPFNKYSEHDDRLSEDYEDNRHRGGAAAAAAGGAPGGGDRYKKKWEDRNGSKWREEGSSWRDESRRNEDSVDKGSRYGASNDWEVSKGKDRSGRVDRCGGERSNRFGGGERSGRFNDGKRSASGKYDNDDEKFNERNDKFKSGDRKGFGGGDRGNRYSNRDEDEEKTSEHSGGDERRYGCSYERSGGGGGGGRFGERAGRGGDRNDRGQRKYSGDNDNKYGDRKFGDRGDRGGGKGGGKFGAGDRYNRSRDRDQGDRGGSGRRNTERSHDSFSSKMRETSRAQSTPIDEFADTWDEPSISPTQITCAVREYPNLNVVADESYSVYFSVMGNEPNDVYVQMEDSVSDLDELREQIIAEESLIMTNTSSRAVPKELLTPGLPVLARFDEDQLLYRAIVRNHTASMVTVLFVDYGNCAQVKLSELYTVTPALATKPVQALRVMLTDIKPTSEKWPSDFTSYSPYYENDILKLQVNILKCINGEIVCIGSLTRINGKTVSQKLIEDGLALPASDSTHASTSPVCNVQPSFQDTIPQVPSNWIDNLDLLVGQTLYAVFIKEVDKNTFILKISAADLTIVCGFDDDRKLSNVSPDTKIIVTVTGVEEYRLLLSMFDCDGKQLGESNTPGVTVSPICPMPVVKKTDLVYISHFNGELVFIQNASSAHDLTTLLELLYERYNSSEPEENVQWEIDMICCALSSDANWYRAKIVDIREKYTVMFIDYGNTEIVDSKQLRKIDPEFFIAELSLGVRLPVEWLVPEPPLMDFLMGEKFSYIIRKDYNGFWIVDLTFISTGEKLVKKLVDESLAKEIESVSTDNKTLSEVSSLKVGDSVPIVISHVDSPVMFWAQLCSHLSLIEDLQQKLQDCIVRMSPPSENCKMFAAKYSEDDIWYRAVGSGDGDNVRFIDYGNTDPAPIRKELPKDFYDPQEGYAISMQLPLKPQPTECWSAEAIKVFETFIEQQITANIIKIDKKRILVDLKSSNQSLTKLLVEANHATYVEETLKTSLVSQEDNIGTSAGEVYILAIVDVNNFYVQLVSQSDQQLEMMDSLAKADDFEMLERCNIGDLIVAKYSLDDQWYRAKITSLNPLKALFIDYGNVCDIINCRELPDHLRKQPPMVIHCSLNLEKKEEFTEKFAILTSDATMVFNLIYKSEGEPNIVDLEFKNGQKISEYLITSAPIQAAGVNGVGHNEEEIYPGSVLKNCIVCHANGPYDFYIQTPSAQACVEVLNDKMADAAEFPKVDKLEKGDIVAVLPSEHVAWYRCKIVDVDPEIGGYFIDYGNGTLVTEYRRLPDEIKCVPPLAVKCSLQLPDGIGGWSADAVLTFTELVNEDTYDFDVVLLAEGDPWVVELIANDSTRCQVTQELLKLCSPATPVPSKPATRTASPIVSDLEPSTTGEPTAISYIKSPDLSETESVENTTATIMTTQSTPKSGRCYITHVNSPEDFFVRDTNTCTDLEKIALALTELESNPKEEPYNVGDIAVAQIEGEYFRAKIMEISPLKVSLIDVGNTSETSTLLQVPDSIKNIPPKAINCTLYVPAGLSTLSKKTKEEFIIFTLNGNVEFDYRIFSEQGDRAEVELSLNGESLIDVLNANLNKTQSPKKDDEMGGVINEQQSKSDKCLKITIPYMKSLEEFYIQETVSEIEMISDKLADAAAFKSLTKVNADDLVVACSLDDCMWYRAKLIKTEPLEVFFIDFGNTTTVEEIREMPEDLKEIPYLCKVAQLAKPEGVTSWSAEAEKKFFAICEATYEFDCEIISKEQDNKPCLVKLSVQALGEISTALIKEKDGVGNLAKKVETETILTNNLQPNDRETVGEEEESFFEAKDTQSVALSEETPSSELALRKTEESSVKENEEDLNEIVELKHEDESNTKITTNETFDETTTTDMSALESEKSLTITDKDEEELTLPIKKPTGSIKTERTPLKVKSLAEIKANAKPRIVTRSISLPKSGSSNKLGRSTPSPVHKAKHVDIKKLNQPETNMRRSASYEDKIIPGCVAGHIEQEEK</sequence>
<feature type="domain" description="Tudor" evidence="2">
    <location>
        <begin position="26"/>
        <end position="84"/>
    </location>
</feature>
<organism evidence="3">
    <name type="scientific">Triatoma dimidiata</name>
    <name type="common">Kissing bug</name>
    <name type="synonym">Meccus dimidiatus</name>
    <dbReference type="NCBI Taxonomy" id="72491"/>
    <lineage>
        <taxon>Eukaryota</taxon>
        <taxon>Metazoa</taxon>
        <taxon>Ecdysozoa</taxon>
        <taxon>Arthropoda</taxon>
        <taxon>Hexapoda</taxon>
        <taxon>Insecta</taxon>
        <taxon>Pterygota</taxon>
        <taxon>Neoptera</taxon>
        <taxon>Paraneoptera</taxon>
        <taxon>Hemiptera</taxon>
        <taxon>Heteroptera</taxon>
        <taxon>Panheteroptera</taxon>
        <taxon>Cimicomorpha</taxon>
        <taxon>Reduviidae</taxon>
        <taxon>Triatominae</taxon>
        <taxon>Triatoma</taxon>
    </lineage>
</organism>
<evidence type="ECO:0000259" key="2">
    <source>
        <dbReference type="PROSITE" id="PS50304"/>
    </source>
</evidence>
<feature type="region of interest" description="Disordered" evidence="1">
    <location>
        <begin position="2162"/>
        <end position="2206"/>
    </location>
</feature>
<dbReference type="EMBL" id="GECL01003361">
    <property type="protein sequence ID" value="JAP02763.1"/>
    <property type="molecule type" value="Transcribed_RNA"/>
</dbReference>
<feature type="domain" description="Tudor" evidence="2">
    <location>
        <begin position="1462"/>
        <end position="1519"/>
    </location>
</feature>
<feature type="compositionally biased region" description="Gly residues" evidence="1">
    <location>
        <begin position="197"/>
        <end position="207"/>
    </location>
</feature>
<dbReference type="InterPro" id="IPR035437">
    <property type="entry name" value="SNase_OB-fold_sf"/>
</dbReference>
<protein>
    <submittedName>
        <fullName evidence="3">Putative transcription termination factor rho</fullName>
    </submittedName>
</protein>
<feature type="compositionally biased region" description="Basic and acidic residues" evidence="1">
    <location>
        <begin position="2060"/>
        <end position="2071"/>
    </location>
</feature>
<dbReference type="PROSITE" id="PS50304">
    <property type="entry name" value="TUDOR"/>
    <property type="match status" value="6"/>
</dbReference>